<dbReference type="SUPFAM" id="SSF52266">
    <property type="entry name" value="SGNH hydrolase"/>
    <property type="match status" value="1"/>
</dbReference>
<sequence length="351" mass="39681">MSTEKLSRVLQRALNGEEITVGFLGGSITQGCNPSLPKNAYVERVYKWFQETFPETKINKINVGVGATGSLIGVHRVEKDLLVHKPDLIFVEFAANDVPPKEKTNLSYESLIRRILTTLEDTAIVEIFMTLEDGTSAEEEQAAIAKYYGIPTVSYRQEIFKEIKKGTYTWKDIETDEVHPNDRGHGIVAELVTKLLKEAMTSPVSEDKHYEIPQTPLNEAPYEKGQLLSCKEIGFIKKVGFEASDEQFRTIGDGYKMQRDAKEAELVCELEGSHIFLLYIKGIEDIRGKVMITIDDEPTNILDTYFDKGWGNYPETYPILMNGEYKKHRITLTVMQAPENQLVSILGFLVS</sequence>
<reference evidence="2 3" key="1">
    <citation type="journal article" date="2011" name="J. Bacteriol.">
        <title>Complete genome sequence of the cellulose-degrading bacterium Cellulosilyticum lentocellum.</title>
        <authorList>
            <consortium name="US DOE Joint Genome Institute"/>
            <person name="Miller D.A."/>
            <person name="Suen G."/>
            <person name="Bruce D."/>
            <person name="Copeland A."/>
            <person name="Cheng J.F."/>
            <person name="Detter C."/>
            <person name="Goodwin L.A."/>
            <person name="Han C.S."/>
            <person name="Hauser L.J."/>
            <person name="Land M.L."/>
            <person name="Lapidus A."/>
            <person name="Lucas S."/>
            <person name="Meincke L."/>
            <person name="Pitluck S."/>
            <person name="Tapia R."/>
            <person name="Teshima H."/>
            <person name="Woyke T."/>
            <person name="Fox B.G."/>
            <person name="Angert E.R."/>
            <person name="Currie C.R."/>
        </authorList>
    </citation>
    <scope>NUCLEOTIDE SEQUENCE [LARGE SCALE GENOMIC DNA]</scope>
    <source>
        <strain evidence="3">ATCC 49066 / DSM 5427 / NCIMB 11756 / RHM5</strain>
    </source>
</reference>
<dbReference type="PROSITE" id="PS51257">
    <property type="entry name" value="PROKAR_LIPOPROTEIN"/>
    <property type="match status" value="1"/>
</dbReference>
<evidence type="ECO:0000259" key="1">
    <source>
        <dbReference type="Pfam" id="PF13472"/>
    </source>
</evidence>
<evidence type="ECO:0000313" key="2">
    <source>
        <dbReference type="EMBL" id="ADZ85058.1"/>
    </source>
</evidence>
<dbReference type="HOGENOM" id="CLU_035115_0_0_9"/>
<proteinExistence type="predicted"/>
<feature type="domain" description="SGNH hydrolase-type esterase" evidence="1">
    <location>
        <begin position="23"/>
        <end position="186"/>
    </location>
</feature>
<name>F2JR77_CELLD</name>
<dbReference type="InterPro" id="IPR036514">
    <property type="entry name" value="SGNH_hydro_sf"/>
</dbReference>
<keyword evidence="3" id="KW-1185">Reference proteome</keyword>
<dbReference type="AlphaFoldDB" id="F2JR77"/>
<dbReference type="eggNOG" id="COG2755">
    <property type="taxonomic scope" value="Bacteria"/>
</dbReference>
<dbReference type="Gene3D" id="3.40.50.1110">
    <property type="entry name" value="SGNH hydrolase"/>
    <property type="match status" value="1"/>
</dbReference>
<protein>
    <recommendedName>
        <fullName evidence="1">SGNH hydrolase-type esterase domain-containing protein</fullName>
    </recommendedName>
</protein>
<gene>
    <name evidence="2" type="ordered locus">Clole_3368</name>
</gene>
<dbReference type="KEGG" id="cle:Clole_3368"/>
<organism evidence="2 3">
    <name type="scientific">Cellulosilyticum lentocellum (strain ATCC 49066 / DSM 5427 / NCIMB 11756 / RHM5)</name>
    <name type="common">Clostridium lentocellum</name>
    <dbReference type="NCBI Taxonomy" id="642492"/>
    <lineage>
        <taxon>Bacteria</taxon>
        <taxon>Bacillati</taxon>
        <taxon>Bacillota</taxon>
        <taxon>Clostridia</taxon>
        <taxon>Lachnospirales</taxon>
        <taxon>Cellulosilyticaceae</taxon>
        <taxon>Cellulosilyticum</taxon>
    </lineage>
</organism>
<evidence type="ECO:0000313" key="3">
    <source>
        <dbReference type="Proteomes" id="UP000008467"/>
    </source>
</evidence>
<dbReference type="RefSeq" id="WP_013658335.1">
    <property type="nucleotide sequence ID" value="NC_015275.1"/>
</dbReference>
<dbReference type="InterPro" id="IPR013830">
    <property type="entry name" value="SGNH_hydro"/>
</dbReference>
<dbReference type="STRING" id="642492.Clole_3368"/>
<dbReference type="CDD" id="cd00229">
    <property type="entry name" value="SGNH_hydrolase"/>
    <property type="match status" value="1"/>
</dbReference>
<dbReference type="PANTHER" id="PTHR34407">
    <property type="entry name" value="EXPRESSED PROTEIN"/>
    <property type="match status" value="1"/>
</dbReference>
<dbReference type="Pfam" id="PF13472">
    <property type="entry name" value="Lipase_GDSL_2"/>
    <property type="match status" value="1"/>
</dbReference>
<dbReference type="EMBL" id="CP002582">
    <property type="protein sequence ID" value="ADZ85058.1"/>
    <property type="molecule type" value="Genomic_DNA"/>
</dbReference>
<dbReference type="PANTHER" id="PTHR34407:SF1">
    <property type="entry name" value="SGNH HYDROLASE-TYPE ESTERASE DOMAIN-CONTAINING PROTEIN"/>
    <property type="match status" value="1"/>
</dbReference>
<accession>F2JR77</accession>
<dbReference type="Proteomes" id="UP000008467">
    <property type="component" value="Chromosome"/>
</dbReference>